<protein>
    <submittedName>
        <fullName evidence="2">Uncharacterized protein</fullName>
    </submittedName>
</protein>
<proteinExistence type="predicted"/>
<feature type="compositionally biased region" description="Basic residues" evidence="1">
    <location>
        <begin position="43"/>
        <end position="56"/>
    </location>
</feature>
<feature type="region of interest" description="Disordered" evidence="1">
    <location>
        <begin position="32"/>
        <end position="77"/>
    </location>
</feature>
<evidence type="ECO:0000313" key="2">
    <source>
        <dbReference type="EMBL" id="CEM44276.1"/>
    </source>
</evidence>
<dbReference type="EMBL" id="CDMZ01002886">
    <property type="protein sequence ID" value="CEM44276.1"/>
    <property type="molecule type" value="Genomic_DNA"/>
</dbReference>
<evidence type="ECO:0000256" key="1">
    <source>
        <dbReference type="SAM" id="MobiDB-lite"/>
    </source>
</evidence>
<sequence length="450" mass="46411">MAATEALAGTGTEALATAGLVAVLVSEAMGSEAAASEEDAVSKKRTLKSLLKHKGRPTTTAPSPLRERRTSPDVSRATGTEALATAVLVAALESEALASVAASTPATVATEACMAATEALAGTVTGTEALATAGLVAVCALQFRICMKISLHNTFVASTLPFAVFVSADPPPFRRPPVWLVSENDPLNTGEREMIAGQSGRPPLQKALRRVQLLKIKGLDVPTALFLLNFNAWDVEKTLGKEKPAPPVSAPAAPAAPATPEEMEILEEVLEEMEILEEVLEEGKELEAAPLPVPSGPPYLGPLGGSSTATVAIGFQDEDMPLDLFAKRRSTEGKGVKFSSAVEQAIKNFRQLSKQNKKEQTGLAAGQQVSSSSSSSSSGPAKQAEVSSAPTTTGGRGRASAAPTLTSAGPTSMTTMEPPPDLTASAAPRVRATTGGQAPQDHRASNCLST</sequence>
<organism evidence="2">
    <name type="scientific">Chromera velia CCMP2878</name>
    <dbReference type="NCBI Taxonomy" id="1169474"/>
    <lineage>
        <taxon>Eukaryota</taxon>
        <taxon>Sar</taxon>
        <taxon>Alveolata</taxon>
        <taxon>Colpodellida</taxon>
        <taxon>Chromeraceae</taxon>
        <taxon>Chromera</taxon>
    </lineage>
</organism>
<gene>
    <name evidence="2" type="ORF">Cvel_7107</name>
</gene>
<accession>A0A0G4HJK0</accession>
<reference evidence="2" key="1">
    <citation type="submission" date="2014-11" db="EMBL/GenBank/DDBJ databases">
        <authorList>
            <person name="Otto D Thomas"/>
            <person name="Naeem Raeece"/>
        </authorList>
    </citation>
    <scope>NUCLEOTIDE SEQUENCE</scope>
</reference>
<feature type="region of interest" description="Disordered" evidence="1">
    <location>
        <begin position="353"/>
        <end position="450"/>
    </location>
</feature>
<dbReference type="AlphaFoldDB" id="A0A0G4HJK0"/>
<dbReference type="VEuPathDB" id="CryptoDB:Cvel_7107"/>
<feature type="compositionally biased region" description="Polar residues" evidence="1">
    <location>
        <begin position="403"/>
        <end position="415"/>
    </location>
</feature>
<name>A0A0G4HJK0_9ALVE</name>